<dbReference type="EMBL" id="DYXC01000106">
    <property type="protein sequence ID" value="HJF15065.1"/>
    <property type="molecule type" value="Genomic_DNA"/>
</dbReference>
<sequence>MCGETRLVTETLDEDQWLTARSADETLEPTTTLPEPVLACPGSSQPARHQS</sequence>
<reference evidence="2" key="2">
    <citation type="submission" date="2021-09" db="EMBL/GenBank/DDBJ databases">
        <authorList>
            <person name="Gilroy R."/>
        </authorList>
    </citation>
    <scope>NUCLEOTIDE SEQUENCE</scope>
    <source>
        <strain evidence="2">ChiHjej13B12-14962</strain>
    </source>
</reference>
<dbReference type="AlphaFoldDB" id="A0A921K7R8"/>
<comment type="caution">
    <text evidence="2">The sequence shown here is derived from an EMBL/GenBank/DDBJ whole genome shotgun (WGS) entry which is preliminary data.</text>
</comment>
<evidence type="ECO:0000256" key="1">
    <source>
        <dbReference type="SAM" id="MobiDB-lite"/>
    </source>
</evidence>
<organism evidence="2 3">
    <name type="scientific">Enteractinococcus helveticum</name>
    <dbReference type="NCBI Taxonomy" id="1837282"/>
    <lineage>
        <taxon>Bacteria</taxon>
        <taxon>Bacillati</taxon>
        <taxon>Actinomycetota</taxon>
        <taxon>Actinomycetes</taxon>
        <taxon>Micrococcales</taxon>
        <taxon>Micrococcaceae</taxon>
    </lineage>
</organism>
<feature type="region of interest" description="Disordered" evidence="1">
    <location>
        <begin position="19"/>
        <end position="51"/>
    </location>
</feature>
<name>A0A921K7R8_9MICC</name>
<accession>A0A921K7R8</accession>
<reference evidence="2" key="1">
    <citation type="journal article" date="2021" name="PeerJ">
        <title>Extensive microbial diversity within the chicken gut microbiome revealed by metagenomics and culture.</title>
        <authorList>
            <person name="Gilroy R."/>
            <person name="Ravi A."/>
            <person name="Getino M."/>
            <person name="Pursley I."/>
            <person name="Horton D.L."/>
            <person name="Alikhan N.F."/>
            <person name="Baker D."/>
            <person name="Gharbi K."/>
            <person name="Hall N."/>
            <person name="Watson M."/>
            <person name="Adriaenssens E.M."/>
            <person name="Foster-Nyarko E."/>
            <person name="Jarju S."/>
            <person name="Secka A."/>
            <person name="Antonio M."/>
            <person name="Oren A."/>
            <person name="Chaudhuri R.R."/>
            <person name="La Ragione R."/>
            <person name="Hildebrand F."/>
            <person name="Pallen M.J."/>
        </authorList>
    </citation>
    <scope>NUCLEOTIDE SEQUENCE</scope>
    <source>
        <strain evidence="2">ChiHjej13B12-14962</strain>
    </source>
</reference>
<feature type="compositionally biased region" description="Polar residues" evidence="1">
    <location>
        <begin position="42"/>
        <end position="51"/>
    </location>
</feature>
<feature type="compositionally biased region" description="Low complexity" evidence="1">
    <location>
        <begin position="28"/>
        <end position="38"/>
    </location>
</feature>
<evidence type="ECO:0000313" key="3">
    <source>
        <dbReference type="Proteomes" id="UP000703315"/>
    </source>
</evidence>
<protein>
    <submittedName>
        <fullName evidence="2">Uncharacterized protein</fullName>
    </submittedName>
</protein>
<gene>
    <name evidence="2" type="ORF">K8V32_09740</name>
</gene>
<dbReference type="Proteomes" id="UP000703315">
    <property type="component" value="Unassembled WGS sequence"/>
</dbReference>
<evidence type="ECO:0000313" key="2">
    <source>
        <dbReference type="EMBL" id="HJF15065.1"/>
    </source>
</evidence>
<proteinExistence type="predicted"/>
<dbReference type="RefSeq" id="WP_303906486.1">
    <property type="nucleotide sequence ID" value="NZ_DYXC01000106.1"/>
</dbReference>